<feature type="chain" id="PRO_5047374953" evidence="1">
    <location>
        <begin position="20"/>
        <end position="101"/>
    </location>
</feature>
<accession>A0ABU0I4V8</accession>
<dbReference type="EMBL" id="JAUSVP010000016">
    <property type="protein sequence ID" value="MDQ0449640.1"/>
    <property type="molecule type" value="Genomic_DNA"/>
</dbReference>
<dbReference type="RefSeq" id="WP_238205263.1">
    <property type="nucleotide sequence ID" value="NZ_BPQE01000021.1"/>
</dbReference>
<dbReference type="Proteomes" id="UP001231124">
    <property type="component" value="Unassembled WGS sequence"/>
</dbReference>
<evidence type="ECO:0000313" key="3">
    <source>
        <dbReference type="Proteomes" id="UP001231124"/>
    </source>
</evidence>
<sequence>MRPGHLAALLCLVVGPAAAQQPGRPAADESVPACDSLIDLRRLAAAAGDNREKAVAEIASQPGCRLVSRKAIGTTERRAVVGGAPYECLTQPSGPCLWVLP</sequence>
<reference evidence="2 3" key="1">
    <citation type="submission" date="2023-07" db="EMBL/GenBank/DDBJ databases">
        <title>Genomic Encyclopedia of Type Strains, Phase IV (KMG-IV): sequencing the most valuable type-strain genomes for metagenomic binning, comparative biology and taxonomic classification.</title>
        <authorList>
            <person name="Goeker M."/>
        </authorList>
    </citation>
    <scope>NUCLEOTIDE SEQUENCE [LARGE SCALE GENOMIC DNA]</scope>
    <source>
        <strain evidence="2 3">DSM 19013</strain>
    </source>
</reference>
<feature type="signal peptide" evidence="1">
    <location>
        <begin position="1"/>
        <end position="19"/>
    </location>
</feature>
<keyword evidence="1" id="KW-0732">Signal</keyword>
<organism evidence="2 3">
    <name type="scientific">Methylobacterium aerolatum</name>
    <dbReference type="NCBI Taxonomy" id="418708"/>
    <lineage>
        <taxon>Bacteria</taxon>
        <taxon>Pseudomonadati</taxon>
        <taxon>Pseudomonadota</taxon>
        <taxon>Alphaproteobacteria</taxon>
        <taxon>Hyphomicrobiales</taxon>
        <taxon>Methylobacteriaceae</taxon>
        <taxon>Methylobacterium</taxon>
    </lineage>
</organism>
<evidence type="ECO:0000313" key="2">
    <source>
        <dbReference type="EMBL" id="MDQ0449640.1"/>
    </source>
</evidence>
<name>A0ABU0I4V8_9HYPH</name>
<comment type="caution">
    <text evidence="2">The sequence shown here is derived from an EMBL/GenBank/DDBJ whole genome shotgun (WGS) entry which is preliminary data.</text>
</comment>
<gene>
    <name evidence="2" type="ORF">QO012_004162</name>
</gene>
<protein>
    <submittedName>
        <fullName evidence="2">Uncharacterized protein</fullName>
    </submittedName>
</protein>
<keyword evidence="3" id="KW-1185">Reference proteome</keyword>
<proteinExistence type="predicted"/>
<evidence type="ECO:0000256" key="1">
    <source>
        <dbReference type="SAM" id="SignalP"/>
    </source>
</evidence>